<feature type="transmembrane region" description="Helical" evidence="15">
    <location>
        <begin position="290"/>
        <end position="308"/>
    </location>
</feature>
<evidence type="ECO:0000256" key="12">
    <source>
        <dbReference type="ARBA" id="ARBA00023012"/>
    </source>
</evidence>
<keyword evidence="6" id="KW-0808">Transferase</keyword>
<dbReference type="EMBL" id="CP078073">
    <property type="protein sequence ID" value="QXL86046.1"/>
    <property type="molecule type" value="Genomic_DNA"/>
</dbReference>
<dbReference type="SUPFAM" id="SSF47384">
    <property type="entry name" value="Homodimeric domain of signal transducing histidine kinase"/>
    <property type="match status" value="1"/>
</dbReference>
<keyword evidence="10" id="KW-0067">ATP-binding</keyword>
<dbReference type="InterPro" id="IPR033479">
    <property type="entry name" value="dCache_1"/>
</dbReference>
<evidence type="ECO:0000259" key="16">
    <source>
        <dbReference type="PROSITE" id="PS50109"/>
    </source>
</evidence>
<dbReference type="Proteomes" id="UP000693972">
    <property type="component" value="Unassembled WGS sequence"/>
</dbReference>
<evidence type="ECO:0000256" key="13">
    <source>
        <dbReference type="ARBA" id="ARBA00023136"/>
    </source>
</evidence>
<dbReference type="InterPro" id="IPR003661">
    <property type="entry name" value="HisK_dim/P_dom"/>
</dbReference>
<dbReference type="EC" id="2.7.13.3" evidence="3"/>
<dbReference type="PROSITE" id="PS50109">
    <property type="entry name" value="HIS_KIN"/>
    <property type="match status" value="1"/>
</dbReference>
<dbReference type="InterPro" id="IPR036890">
    <property type="entry name" value="HATPase_C_sf"/>
</dbReference>
<evidence type="ECO:0000256" key="2">
    <source>
        <dbReference type="ARBA" id="ARBA00004651"/>
    </source>
</evidence>
<gene>
    <name evidence="17" type="ORF">KUL25_11125</name>
</gene>
<protein>
    <recommendedName>
        <fullName evidence="3">histidine kinase</fullName>
        <ecNumber evidence="3">2.7.13.3</ecNumber>
    </recommendedName>
</protein>
<evidence type="ECO:0000256" key="6">
    <source>
        <dbReference type="ARBA" id="ARBA00022679"/>
    </source>
</evidence>
<dbReference type="SUPFAM" id="SSF55874">
    <property type="entry name" value="ATPase domain of HSP90 chaperone/DNA topoisomerase II/histidine kinase"/>
    <property type="match status" value="1"/>
</dbReference>
<dbReference type="Gene3D" id="1.10.287.130">
    <property type="match status" value="1"/>
</dbReference>
<evidence type="ECO:0000256" key="3">
    <source>
        <dbReference type="ARBA" id="ARBA00012438"/>
    </source>
</evidence>
<dbReference type="InterPro" id="IPR004358">
    <property type="entry name" value="Sig_transdc_His_kin-like_C"/>
</dbReference>
<dbReference type="PANTHER" id="PTHR43065">
    <property type="entry name" value="SENSOR HISTIDINE KINASE"/>
    <property type="match status" value="1"/>
</dbReference>
<accession>A0A975YE84</accession>
<evidence type="ECO:0000313" key="17">
    <source>
        <dbReference type="EMBL" id="QXL86046.1"/>
    </source>
</evidence>
<keyword evidence="12" id="KW-0902">Two-component regulatory system</keyword>
<dbReference type="Pfam" id="PF02743">
    <property type="entry name" value="dCache_1"/>
    <property type="match status" value="1"/>
</dbReference>
<dbReference type="InterPro" id="IPR036097">
    <property type="entry name" value="HisK_dim/P_sf"/>
</dbReference>
<evidence type="ECO:0000256" key="11">
    <source>
        <dbReference type="ARBA" id="ARBA00022989"/>
    </source>
</evidence>
<keyword evidence="18" id="KW-1185">Reference proteome</keyword>
<reference evidence="17 18" key="1">
    <citation type="submission" date="2021-07" db="EMBL/GenBank/DDBJ databases">
        <title>Karlodiniumbacter phycospheric gen. nov., sp. nov., a phycosphere bacterium isolated from karlodinium veneficum.</title>
        <authorList>
            <person name="Peng Y."/>
            <person name="Jiang L."/>
            <person name="Lee J."/>
        </authorList>
    </citation>
    <scope>NUCLEOTIDE SEQUENCE</scope>
    <source>
        <strain evidence="17 18">N5</strain>
    </source>
</reference>
<dbReference type="SMART" id="SM00388">
    <property type="entry name" value="HisKA"/>
    <property type="match status" value="1"/>
</dbReference>
<dbReference type="InterPro" id="IPR003594">
    <property type="entry name" value="HATPase_dom"/>
</dbReference>
<dbReference type="InterPro" id="IPR017055">
    <property type="entry name" value="Sig_transdc_His_kinase_DctB"/>
</dbReference>
<dbReference type="Gene3D" id="3.30.565.10">
    <property type="entry name" value="Histidine kinase-like ATPase, C-terminal domain"/>
    <property type="match status" value="1"/>
</dbReference>
<dbReference type="EMBL" id="JAIMBW010000001">
    <property type="protein sequence ID" value="MBY4893316.1"/>
    <property type="molecule type" value="Genomic_DNA"/>
</dbReference>
<feature type="coiled-coil region" evidence="14">
    <location>
        <begin position="316"/>
        <end position="364"/>
    </location>
</feature>
<evidence type="ECO:0000256" key="7">
    <source>
        <dbReference type="ARBA" id="ARBA00022692"/>
    </source>
</evidence>
<keyword evidence="14" id="KW-0175">Coiled coil</keyword>
<dbReference type="Gene3D" id="3.30.450.20">
    <property type="entry name" value="PAS domain"/>
    <property type="match status" value="2"/>
</dbReference>
<dbReference type="AlphaFoldDB" id="A0A975YE84"/>
<organism evidence="17">
    <name type="scientific">Gymnodinialimonas phycosphaerae</name>
    <dbReference type="NCBI Taxonomy" id="2841589"/>
    <lineage>
        <taxon>Bacteria</taxon>
        <taxon>Pseudomonadati</taxon>
        <taxon>Pseudomonadota</taxon>
        <taxon>Alphaproteobacteria</taxon>
        <taxon>Rhodobacterales</taxon>
        <taxon>Paracoccaceae</taxon>
        <taxon>Gymnodinialimonas</taxon>
    </lineage>
</organism>
<keyword evidence="5" id="KW-0597">Phosphoprotein</keyword>
<dbReference type="SMART" id="SM00387">
    <property type="entry name" value="HATPase_c"/>
    <property type="match status" value="1"/>
</dbReference>
<evidence type="ECO:0000256" key="10">
    <source>
        <dbReference type="ARBA" id="ARBA00022840"/>
    </source>
</evidence>
<dbReference type="InterPro" id="IPR005467">
    <property type="entry name" value="His_kinase_dom"/>
</dbReference>
<comment type="subcellular location">
    <subcellularLocation>
        <location evidence="2">Cell membrane</location>
        <topology evidence="2">Multi-pass membrane protein</topology>
    </subcellularLocation>
</comment>
<dbReference type="PANTHER" id="PTHR43065:SF46">
    <property type="entry name" value="C4-DICARBOXYLATE TRANSPORT SENSOR PROTEIN DCTB"/>
    <property type="match status" value="1"/>
</dbReference>
<name>A0A975YE84_9RHOB</name>
<evidence type="ECO:0000256" key="14">
    <source>
        <dbReference type="SAM" id="Coils"/>
    </source>
</evidence>
<proteinExistence type="predicted"/>
<dbReference type="PIRSF" id="PIRSF036431">
    <property type="entry name" value="STHK_DctB"/>
    <property type="match status" value="1"/>
</dbReference>
<evidence type="ECO:0000256" key="1">
    <source>
        <dbReference type="ARBA" id="ARBA00000085"/>
    </source>
</evidence>
<feature type="domain" description="Histidine kinase" evidence="16">
    <location>
        <begin position="373"/>
        <end position="581"/>
    </location>
</feature>
<dbReference type="GO" id="GO:0005524">
    <property type="term" value="F:ATP binding"/>
    <property type="evidence" value="ECO:0007669"/>
    <property type="project" value="UniProtKB-KW"/>
</dbReference>
<dbReference type="CDD" id="cd00082">
    <property type="entry name" value="HisKA"/>
    <property type="match status" value="1"/>
</dbReference>
<evidence type="ECO:0000256" key="9">
    <source>
        <dbReference type="ARBA" id="ARBA00022777"/>
    </source>
</evidence>
<dbReference type="InterPro" id="IPR029151">
    <property type="entry name" value="Sensor-like_sf"/>
</dbReference>
<keyword evidence="7 15" id="KW-0812">Transmembrane</keyword>
<evidence type="ECO:0000256" key="15">
    <source>
        <dbReference type="SAM" id="Phobius"/>
    </source>
</evidence>
<dbReference type="SUPFAM" id="SSF103190">
    <property type="entry name" value="Sensory domain-like"/>
    <property type="match status" value="1"/>
</dbReference>
<keyword evidence="9 17" id="KW-0418">Kinase</keyword>
<evidence type="ECO:0000256" key="8">
    <source>
        <dbReference type="ARBA" id="ARBA00022741"/>
    </source>
</evidence>
<keyword evidence="11 15" id="KW-1133">Transmembrane helix</keyword>
<comment type="catalytic activity">
    <reaction evidence="1">
        <text>ATP + protein L-histidine = ADP + protein N-phospho-L-histidine.</text>
        <dbReference type="EC" id="2.7.13.3"/>
    </reaction>
</comment>
<dbReference type="CDD" id="cd12914">
    <property type="entry name" value="PDC1_DGC_like"/>
    <property type="match status" value="1"/>
</dbReference>
<dbReference type="RefSeq" id="WP_257893013.1">
    <property type="nucleotide sequence ID" value="NZ_JAIMBW010000001.1"/>
</dbReference>
<dbReference type="GO" id="GO:0005886">
    <property type="term" value="C:plasma membrane"/>
    <property type="evidence" value="ECO:0007669"/>
    <property type="project" value="UniProtKB-SubCell"/>
</dbReference>
<evidence type="ECO:0000256" key="4">
    <source>
        <dbReference type="ARBA" id="ARBA00022475"/>
    </source>
</evidence>
<keyword evidence="8" id="KW-0547">Nucleotide-binding</keyword>
<keyword evidence="13 15" id="KW-0472">Membrane</keyword>
<dbReference type="Gene3D" id="6.10.250.3020">
    <property type="match status" value="1"/>
</dbReference>
<evidence type="ECO:0000313" key="18">
    <source>
        <dbReference type="Proteomes" id="UP000693972"/>
    </source>
</evidence>
<dbReference type="Pfam" id="PF02518">
    <property type="entry name" value="HATPase_c"/>
    <property type="match status" value="1"/>
</dbReference>
<evidence type="ECO:0000256" key="5">
    <source>
        <dbReference type="ARBA" id="ARBA00022553"/>
    </source>
</evidence>
<keyword evidence="4" id="KW-1003">Cell membrane</keyword>
<sequence>MSAPPQALHRRPHRNWSLWALLAAAILSLTAAVWFASYRYFQSEELQRAGGRLSLYRSTVLAEVERFEHLTQVLSVDPYVIAALEDGANDLLNTRLMDFAQAAGLDAIFLMDVDGLTTAASNAGTEGTFVGQTYAFRPYFQAALDGETGRFYGIGATTGLPGYFIADPVRDAGGRVIGVVAIKINLLPFEASWRDAGEEVMLADAQGVVLLASDPAWRYRTFAPLTEADRHVIQQARQFTGQPLDLLDWDVSGDRATILGAERLHVATEDLPFGWQLHYLASDEAVVTRASLAAGAVLVLAALGLIVAQLQRARRLGAALRRSEAEEADLRQANERLATEIEDRRRAERRLRETKEELERASRLAALGQLAASVTHELGQPIAAMRNHLTAHEITRHGDTRLTRFMGDLVDRMEGITRQLKFFARSDTEPFEQVDLRECVAAVVALVRPSADVADVEIDYVAPAYPVLARGSRLRLEQVLTNLFRNGIDAMEDAQDRRLTVRLGVEDGGVWVDVADQGHGLGEASLAQLSEPFYTTRESGQGMGLGLAISTGILADHGGHLDARDGVAGGTVFRMVLPLGTQQDVAAQ</sequence>
<dbReference type="GO" id="GO:0000155">
    <property type="term" value="F:phosphorelay sensor kinase activity"/>
    <property type="evidence" value="ECO:0007669"/>
    <property type="project" value="InterPro"/>
</dbReference>
<dbReference type="PRINTS" id="PR00344">
    <property type="entry name" value="BCTRLSENSOR"/>
</dbReference>